<dbReference type="EMBL" id="UOEB01000257">
    <property type="protein sequence ID" value="VAV85921.1"/>
    <property type="molecule type" value="Genomic_DNA"/>
</dbReference>
<dbReference type="PANTHER" id="PTHR43199:SF1">
    <property type="entry name" value="GLUTATHIONE HYDROLASE PROENZYME"/>
    <property type="match status" value="1"/>
</dbReference>
<dbReference type="PANTHER" id="PTHR43199">
    <property type="entry name" value="GLUTATHIONE HYDROLASE"/>
    <property type="match status" value="1"/>
</dbReference>
<dbReference type="InterPro" id="IPR043138">
    <property type="entry name" value="GGT_lsub"/>
</dbReference>
<evidence type="ECO:0000256" key="4">
    <source>
        <dbReference type="ARBA" id="ARBA00023145"/>
    </source>
</evidence>
<dbReference type="NCBIfam" id="TIGR00066">
    <property type="entry name" value="g_glut_trans"/>
    <property type="match status" value="1"/>
</dbReference>
<evidence type="ECO:0000256" key="2">
    <source>
        <dbReference type="ARBA" id="ARBA00022679"/>
    </source>
</evidence>
<dbReference type="InterPro" id="IPR029055">
    <property type="entry name" value="Ntn_hydrolases_N"/>
</dbReference>
<organism evidence="6">
    <name type="scientific">hydrothermal vent metagenome</name>
    <dbReference type="NCBI Taxonomy" id="652676"/>
    <lineage>
        <taxon>unclassified sequences</taxon>
        <taxon>metagenomes</taxon>
        <taxon>ecological metagenomes</taxon>
    </lineage>
</organism>
<evidence type="ECO:0000313" key="6">
    <source>
        <dbReference type="EMBL" id="VAV85921.1"/>
    </source>
</evidence>
<reference evidence="6" key="1">
    <citation type="submission" date="2018-06" db="EMBL/GenBank/DDBJ databases">
        <authorList>
            <person name="Zhirakovskaya E."/>
        </authorList>
    </citation>
    <scope>NUCLEOTIDE SEQUENCE</scope>
</reference>
<evidence type="ECO:0000256" key="5">
    <source>
        <dbReference type="ARBA" id="ARBA00023315"/>
    </source>
</evidence>
<dbReference type="AlphaFoldDB" id="A0A3B0R0Y9"/>
<dbReference type="InterPro" id="IPR055262">
    <property type="entry name" value="GGT_CS"/>
</dbReference>
<keyword evidence="2 6" id="KW-0808">Transferase</keyword>
<keyword evidence="4" id="KW-0865">Zymogen</keyword>
<dbReference type="EC" id="2.3.2.2" evidence="6"/>
<dbReference type="Pfam" id="PF01019">
    <property type="entry name" value="G_glu_transpept"/>
    <property type="match status" value="1"/>
</dbReference>
<dbReference type="PROSITE" id="PS51257">
    <property type="entry name" value="PROKAR_LIPOPROTEIN"/>
    <property type="match status" value="1"/>
</dbReference>
<dbReference type="InterPro" id="IPR000101">
    <property type="entry name" value="GGT_peptidase"/>
</dbReference>
<dbReference type="EC" id="3.4.19.13" evidence="6"/>
<dbReference type="Gene3D" id="1.10.246.130">
    <property type="match status" value="1"/>
</dbReference>
<dbReference type="InterPro" id="IPR043137">
    <property type="entry name" value="GGT_ssub_C"/>
</dbReference>
<evidence type="ECO:0000256" key="3">
    <source>
        <dbReference type="ARBA" id="ARBA00022801"/>
    </source>
</evidence>
<keyword evidence="3 6" id="KW-0378">Hydrolase</keyword>
<accession>A0A3B0R0Y9</accession>
<dbReference type="SUPFAM" id="SSF56235">
    <property type="entry name" value="N-terminal nucleophile aminohydrolases (Ntn hydrolases)"/>
    <property type="match status" value="1"/>
</dbReference>
<dbReference type="PROSITE" id="PS00462">
    <property type="entry name" value="G_GLU_TRANSPEPTIDASE"/>
    <property type="match status" value="1"/>
</dbReference>
<comment type="similarity">
    <text evidence="1">Belongs to the gamma-glutamyltransferase family.</text>
</comment>
<dbReference type="InterPro" id="IPR051792">
    <property type="entry name" value="GGT_bact"/>
</dbReference>
<protein>
    <submittedName>
        <fullName evidence="6">Gamma-glutamyltranspeptidase @ Glutathione hydrolase</fullName>
        <ecNumber evidence="6">2.3.2.2</ecNumber>
        <ecNumber evidence="6">3.4.19.13</ecNumber>
    </submittedName>
</protein>
<sequence>MKKIILLALLLVSIISCKKSFTKPIVDESKRGLITDHAMVVSARVEASKIGAEILKKGGNAFDAMAATQLALAVAYPYAGNIGGGGFMVYRKANGDIGALDFREKAPLAATKDMYLDSLGNVIPEKSTLGVMSVGVPGSVAGIFAVHEKLGSLPIEDIIKPAIELAKKGVVITKKQEKKFKNYQESFRKVNKDSILFEKDWKANDTIKYNALAKTLTRIMTNGRDEFYKGETAKRLVNFIQENGGIITEEDLAKYDVSWRTPITFEYDDLKIISMSPPSSGGICLAQIMEMIEPYDLDQFGHNSVKSIQVITEAERRAYADRSYYLGDPDFVTIPGETLISDNYLKDRMASFSFDKATLSSDVTHGDIQVVESNETTHYSIIDQFGNSVSVTTTLNGGYGSKLYCSDLGFFLNNEMDDFSSKPGIPNMFGLIGAEANSIAPEKRMLSSMTPTIVEKDGKLLMSVGTPGGSTIITSVMQTILNVHEYSMTMQQAVNAPRFHHQWLPDVVLFEPNSFPNEIIEELQRLGYKTDEKRAPVIGKVDGILVLENGKLEGGADRRGDDTATGY</sequence>
<keyword evidence="5 6" id="KW-0012">Acyltransferase</keyword>
<gene>
    <name evidence="6" type="ORF">MNBD_BACTEROID02-752</name>
</gene>
<proteinExistence type="inferred from homology"/>
<evidence type="ECO:0000256" key="1">
    <source>
        <dbReference type="ARBA" id="ARBA00009381"/>
    </source>
</evidence>
<dbReference type="PRINTS" id="PR01210">
    <property type="entry name" value="GGTRANSPTASE"/>
</dbReference>
<dbReference type="Gene3D" id="3.60.20.40">
    <property type="match status" value="1"/>
</dbReference>
<dbReference type="GO" id="GO:0006751">
    <property type="term" value="P:glutathione catabolic process"/>
    <property type="evidence" value="ECO:0007669"/>
    <property type="project" value="InterPro"/>
</dbReference>
<dbReference type="GO" id="GO:0103068">
    <property type="term" value="F:leukotriene C4 gamma-glutamyl transferase activity"/>
    <property type="evidence" value="ECO:0007669"/>
    <property type="project" value="UniProtKB-EC"/>
</dbReference>
<name>A0A3B0R0Y9_9ZZZZ</name>
<dbReference type="GO" id="GO:0036374">
    <property type="term" value="F:glutathione hydrolase activity"/>
    <property type="evidence" value="ECO:0007669"/>
    <property type="project" value="UniProtKB-EC"/>
</dbReference>